<dbReference type="Proteomes" id="UP001143856">
    <property type="component" value="Unassembled WGS sequence"/>
</dbReference>
<evidence type="ECO:0000313" key="2">
    <source>
        <dbReference type="Proteomes" id="UP001143856"/>
    </source>
</evidence>
<dbReference type="EMBL" id="JAPDGR010000047">
    <property type="protein sequence ID" value="KAJ2997765.1"/>
    <property type="molecule type" value="Genomic_DNA"/>
</dbReference>
<name>A0ACC1PNV9_9PEZI</name>
<gene>
    <name evidence="1" type="ORF">NUW58_g541</name>
</gene>
<protein>
    <submittedName>
        <fullName evidence="1">Uncharacterized protein</fullName>
    </submittedName>
</protein>
<reference evidence="1" key="1">
    <citation type="submission" date="2022-10" db="EMBL/GenBank/DDBJ databases">
        <title>Genome Sequence of Xylaria curta.</title>
        <authorList>
            <person name="Buettner E."/>
        </authorList>
    </citation>
    <scope>NUCLEOTIDE SEQUENCE</scope>
    <source>
        <strain evidence="1">Babe10</strain>
    </source>
</reference>
<sequence>MADPYPRVLSRITATKECILQWIRNFEKIRPPHEVFEEEVHLLEDNIQKERQLILSGHSYEQMSSALDRVVQYSGQLKELQINYEATVDKQETTYQQTTPPGDLRRRRKRARPESYDAGEPSQRRLRSGSNRAEREPSADSLDSSFLESQALQQPKAVSQSTNPDSRDSTPSGVLRISITLSDVEPVPDVANEEMTQTSSLQNDEPQIEVLGIYRDLRRERHLDSTPTSALQPEGPTQRPTIENDLGVLANSTSPDAEQRGNSAGSGGSTESRLSITLGLDHTPCVMGSRRREPEPTDTASATRPIQHTPAEKCQGKDAANILDRRRRHNLQTNPRPAPYPPISTSPTPGDLQL</sequence>
<proteinExistence type="predicted"/>
<accession>A0ACC1PNV9</accession>
<keyword evidence="2" id="KW-1185">Reference proteome</keyword>
<evidence type="ECO:0000313" key="1">
    <source>
        <dbReference type="EMBL" id="KAJ2997765.1"/>
    </source>
</evidence>
<organism evidence="1 2">
    <name type="scientific">Xylaria curta</name>
    <dbReference type="NCBI Taxonomy" id="42375"/>
    <lineage>
        <taxon>Eukaryota</taxon>
        <taxon>Fungi</taxon>
        <taxon>Dikarya</taxon>
        <taxon>Ascomycota</taxon>
        <taxon>Pezizomycotina</taxon>
        <taxon>Sordariomycetes</taxon>
        <taxon>Xylariomycetidae</taxon>
        <taxon>Xylariales</taxon>
        <taxon>Xylariaceae</taxon>
        <taxon>Xylaria</taxon>
    </lineage>
</organism>
<comment type="caution">
    <text evidence="1">The sequence shown here is derived from an EMBL/GenBank/DDBJ whole genome shotgun (WGS) entry which is preliminary data.</text>
</comment>